<reference evidence="2" key="1">
    <citation type="journal article" date="2008" name="BMC Genomics">
        <title>A conifer genomics resource of 200,000 spruce (Picea spp.) ESTs and 6,464 high-quality, sequence-finished full-length cDNAs for Sitka spruce (Picea sitchensis).</title>
        <authorList>
            <person name="Ralph S.G."/>
            <person name="Chun H.J."/>
            <person name="Kolosova N."/>
            <person name="Cooper D."/>
            <person name="Oddy C."/>
            <person name="Ritland C.E."/>
            <person name="Kirkpatrick R."/>
            <person name="Moore R."/>
            <person name="Barber S."/>
            <person name="Holt R.A."/>
            <person name="Jones S.J."/>
            <person name="Marra M.A."/>
            <person name="Douglas C.J."/>
            <person name="Ritland K."/>
            <person name="Bohlmann J."/>
        </authorList>
    </citation>
    <scope>NUCLEOTIDE SEQUENCE</scope>
    <source>
        <tissue evidence="2">Green portion of the leader tissue</tissue>
    </source>
</reference>
<organism evidence="2">
    <name type="scientific">Picea sitchensis</name>
    <name type="common">Sitka spruce</name>
    <name type="synonym">Pinus sitchensis</name>
    <dbReference type="NCBI Taxonomy" id="3332"/>
    <lineage>
        <taxon>Eukaryota</taxon>
        <taxon>Viridiplantae</taxon>
        <taxon>Streptophyta</taxon>
        <taxon>Embryophyta</taxon>
        <taxon>Tracheophyta</taxon>
        <taxon>Spermatophyta</taxon>
        <taxon>Pinopsida</taxon>
        <taxon>Pinidae</taxon>
        <taxon>Conifers I</taxon>
        <taxon>Pinales</taxon>
        <taxon>Pinaceae</taxon>
        <taxon>Picea</taxon>
    </lineage>
</organism>
<dbReference type="EMBL" id="EF087057">
    <property type="protein sequence ID" value="ABK26313.1"/>
    <property type="molecule type" value="mRNA"/>
</dbReference>
<feature type="domain" description="Phosphatidylinositol-specific phospholipase C X" evidence="1">
    <location>
        <begin position="63"/>
        <end position="193"/>
    </location>
</feature>
<dbReference type="PROSITE" id="PS50007">
    <property type="entry name" value="PIPLC_X_DOMAIN"/>
    <property type="match status" value="1"/>
</dbReference>
<dbReference type="InterPro" id="IPR017946">
    <property type="entry name" value="PLC-like_Pdiesterase_TIM-brl"/>
</dbReference>
<dbReference type="InterPro" id="IPR051057">
    <property type="entry name" value="PI-PLC_domain"/>
</dbReference>
<dbReference type="AlphaFoldDB" id="A9P0A2"/>
<dbReference type="GO" id="GO:0006629">
    <property type="term" value="P:lipid metabolic process"/>
    <property type="evidence" value="ECO:0007669"/>
    <property type="project" value="InterPro"/>
</dbReference>
<accession>A9P0A2</accession>
<evidence type="ECO:0000313" key="2">
    <source>
        <dbReference type="EMBL" id="ABK26313.1"/>
    </source>
</evidence>
<dbReference type="SUPFAM" id="SSF51695">
    <property type="entry name" value="PLC-like phosphodiesterases"/>
    <property type="match status" value="1"/>
</dbReference>
<dbReference type="SMART" id="SM00148">
    <property type="entry name" value="PLCXc"/>
    <property type="match status" value="1"/>
</dbReference>
<sequence>MGGQISKQKQVWQEKKKLEELQRTEGAEFPGSDFHSTEHKEWMSKLLADQAGRDLKIEDIVWPGTHDSATNKIGIPCVSRPFARCQSCSIYRQLLNGCRVFDIRVGKNWHVCHGILKTYKIDVVVNDIKRFLSETQSEFIILEIRTEYGHEDPPKPEEWLVEQLGDFLIHQDDAVFGKTLAELLPRRVICIWKPSKAPAPAAGSPLWSSARLKDDWIDTDLPYTKFESNVKNLANQPPVSSRKYFYRVENTVTPQADNPILCVKPVTNRIKRYGRLFISQAFKRGLADRLQVLSSDFIDTDFVDACIGVTRARMEGKA</sequence>
<name>A9P0A2_PICSI</name>
<dbReference type="PANTHER" id="PTHR13593:SF113">
    <property type="entry name" value="SI:DKEY-266F7.9"/>
    <property type="match status" value="1"/>
</dbReference>
<dbReference type="CDD" id="cd08619">
    <property type="entry name" value="PI-PLCXDc_plant"/>
    <property type="match status" value="1"/>
</dbReference>
<proteinExistence type="evidence at transcript level"/>
<dbReference type="Gene3D" id="3.20.20.190">
    <property type="entry name" value="Phosphatidylinositol (PI) phosphodiesterase"/>
    <property type="match status" value="1"/>
</dbReference>
<dbReference type="GO" id="GO:0008081">
    <property type="term" value="F:phosphoric diester hydrolase activity"/>
    <property type="evidence" value="ECO:0007669"/>
    <property type="project" value="InterPro"/>
</dbReference>
<dbReference type="InterPro" id="IPR000909">
    <property type="entry name" value="PLipase_C_PInositol-sp_X_dom"/>
</dbReference>
<protein>
    <recommendedName>
        <fullName evidence="1">Phosphatidylinositol-specific phospholipase C X domain-containing protein</fullName>
    </recommendedName>
</protein>
<dbReference type="Pfam" id="PF00388">
    <property type="entry name" value="PI-PLC-X"/>
    <property type="match status" value="1"/>
</dbReference>
<dbReference type="PANTHER" id="PTHR13593">
    <property type="match status" value="1"/>
</dbReference>
<evidence type="ECO:0000259" key="1">
    <source>
        <dbReference type="SMART" id="SM00148"/>
    </source>
</evidence>